<dbReference type="InterPro" id="IPR007527">
    <property type="entry name" value="Znf_SWIM"/>
</dbReference>
<sequence>TNKVTFEQYGPDGCQATVIGEERFHVTVEAGAAGDIHTECTCPKLASFHKDCQHIAAVLIAIYEHERQGITPEVTNHKLTQGL</sequence>
<dbReference type="AlphaFoldDB" id="A0AAJ2NTD9"/>
<keyword evidence="1" id="KW-0479">Metal-binding</keyword>
<dbReference type="EMBL" id="JAWJAY010001110">
    <property type="protein sequence ID" value="MDV2888220.1"/>
    <property type="molecule type" value="Genomic_DNA"/>
</dbReference>
<comment type="caution">
    <text evidence="3">The sequence shown here is derived from an EMBL/GenBank/DDBJ whole genome shotgun (WGS) entry which is preliminary data.</text>
</comment>
<evidence type="ECO:0000313" key="3">
    <source>
        <dbReference type="EMBL" id="MDV2888220.1"/>
    </source>
</evidence>
<gene>
    <name evidence="3" type="ORF">RYX45_23955</name>
</gene>
<reference evidence="3" key="1">
    <citation type="submission" date="2023-10" db="EMBL/GenBank/DDBJ databases">
        <title>Screening of Alkalihalophilus pseudofirmusBZ-TG-HK211 and Its Alleviation of Salt Stress on Rapeseed Growth.</title>
        <authorList>
            <person name="Zhao B."/>
            <person name="Guo T."/>
        </authorList>
    </citation>
    <scope>NUCLEOTIDE SEQUENCE</scope>
    <source>
        <strain evidence="3">BZ-TG-HK211</strain>
    </source>
</reference>
<name>A0AAJ2NTD9_ALKPS</name>
<feature type="non-terminal residue" evidence="3">
    <location>
        <position position="83"/>
    </location>
</feature>
<dbReference type="PROSITE" id="PS50966">
    <property type="entry name" value="ZF_SWIM"/>
    <property type="match status" value="1"/>
</dbReference>
<dbReference type="Pfam" id="PF04434">
    <property type="entry name" value="SWIM"/>
    <property type="match status" value="1"/>
</dbReference>
<evidence type="ECO:0000256" key="1">
    <source>
        <dbReference type="PROSITE-ProRule" id="PRU00325"/>
    </source>
</evidence>
<dbReference type="GO" id="GO:0008270">
    <property type="term" value="F:zinc ion binding"/>
    <property type="evidence" value="ECO:0007669"/>
    <property type="project" value="UniProtKB-KW"/>
</dbReference>
<proteinExistence type="predicted"/>
<evidence type="ECO:0000313" key="4">
    <source>
        <dbReference type="Proteomes" id="UP001285636"/>
    </source>
</evidence>
<accession>A0AAJ2NTD9</accession>
<evidence type="ECO:0000259" key="2">
    <source>
        <dbReference type="PROSITE" id="PS50966"/>
    </source>
</evidence>
<keyword evidence="1" id="KW-0862">Zinc</keyword>
<dbReference type="Proteomes" id="UP001285636">
    <property type="component" value="Unassembled WGS sequence"/>
</dbReference>
<protein>
    <submittedName>
        <fullName evidence="3">SWIM zinc finger family protein</fullName>
    </submittedName>
</protein>
<organism evidence="3 4">
    <name type="scientific">Alkalihalophilus pseudofirmus</name>
    <name type="common">Bacillus pseudofirmus</name>
    <dbReference type="NCBI Taxonomy" id="79885"/>
    <lineage>
        <taxon>Bacteria</taxon>
        <taxon>Bacillati</taxon>
        <taxon>Bacillota</taxon>
        <taxon>Bacilli</taxon>
        <taxon>Bacillales</taxon>
        <taxon>Bacillaceae</taxon>
        <taxon>Alkalihalophilus</taxon>
    </lineage>
</organism>
<feature type="domain" description="SWIM-type" evidence="2">
    <location>
        <begin position="24"/>
        <end position="63"/>
    </location>
</feature>
<feature type="non-terminal residue" evidence="3">
    <location>
        <position position="1"/>
    </location>
</feature>
<keyword evidence="1" id="KW-0863">Zinc-finger</keyword>
<dbReference type="RefSeq" id="WP_323468204.1">
    <property type="nucleotide sequence ID" value="NZ_JAWJAY010001110.1"/>
</dbReference>